<evidence type="ECO:0000313" key="6">
    <source>
        <dbReference type="Proteomes" id="UP001375743"/>
    </source>
</evidence>
<reference evidence="5 6" key="1">
    <citation type="submission" date="2024-01" db="EMBL/GenBank/DDBJ databases">
        <title>Multi-omics insights into the function and evolution of sodium benzoate biodegradation pathways in Benzoatithermus flavus gen. nov., sp. nov. from hot spring.</title>
        <authorList>
            <person name="Hu C.-J."/>
            <person name="Li W.-J."/>
        </authorList>
    </citation>
    <scope>NUCLEOTIDE SEQUENCE [LARGE SCALE GENOMIC DNA]</scope>
    <source>
        <strain evidence="5 6">SYSU G07066</strain>
    </source>
</reference>
<dbReference type="PANTHER" id="PTHR43584">
    <property type="entry name" value="NUCLEOTIDYL TRANSFERASE"/>
    <property type="match status" value="1"/>
</dbReference>
<dbReference type="Gene3D" id="3.90.550.10">
    <property type="entry name" value="Spore Coat Polysaccharide Biosynthesis Protein SpsA, Chain A"/>
    <property type="match status" value="1"/>
</dbReference>
<comment type="caution">
    <text evidence="5">The sequence shown here is derived from an EMBL/GenBank/DDBJ whole genome shotgun (WGS) entry which is preliminary data.</text>
</comment>
<proteinExistence type="predicted"/>
<evidence type="ECO:0000259" key="4">
    <source>
        <dbReference type="Pfam" id="PF12804"/>
    </source>
</evidence>
<dbReference type="InterPro" id="IPR050065">
    <property type="entry name" value="GlmU-like"/>
</dbReference>
<sequence>MKAIILSAGQGSRLLPLTANQPKCLLRLGERTILATQVEELAAVGVREILVVTGFCAGAVERELEHLARPGLTLRTLFNPFYAVADNLGSCWIARNEMADPFLLVNGDTVFERAIPARLLTEATSPITLTIDRKAAYDGDDMKVVLDGTRLVEVGKNLGTERIDGESIGMSLYRGPGPRLFVQALDDLMRGPAGTRSWYLRAIDLLARRGRVGVVSIEGLRWSEIDFPHDLHRASALFAQPARRALLSAL</sequence>
<accession>A0ABU8XX05</accession>
<dbReference type="Pfam" id="PF12804">
    <property type="entry name" value="NTP_transf_3"/>
    <property type="match status" value="1"/>
</dbReference>
<evidence type="ECO:0000256" key="1">
    <source>
        <dbReference type="ARBA" id="ARBA00022679"/>
    </source>
</evidence>
<feature type="domain" description="MobA-like NTP transferase" evidence="4">
    <location>
        <begin position="3"/>
        <end position="124"/>
    </location>
</feature>
<dbReference type="InterPro" id="IPR029044">
    <property type="entry name" value="Nucleotide-diphossugar_trans"/>
</dbReference>
<dbReference type="GO" id="GO:0016779">
    <property type="term" value="F:nucleotidyltransferase activity"/>
    <property type="evidence" value="ECO:0007669"/>
    <property type="project" value="UniProtKB-KW"/>
</dbReference>
<keyword evidence="1" id="KW-0808">Transferase</keyword>
<keyword evidence="3" id="KW-0460">Magnesium</keyword>
<dbReference type="RefSeq" id="WP_418160730.1">
    <property type="nucleotide sequence ID" value="NZ_JBBLZC010000019.1"/>
</dbReference>
<protein>
    <submittedName>
        <fullName evidence="5">Phosphocholine cytidylyltransferase family protein</fullName>
    </submittedName>
</protein>
<keyword evidence="2 5" id="KW-0548">Nucleotidyltransferase</keyword>
<dbReference type="SUPFAM" id="SSF53448">
    <property type="entry name" value="Nucleotide-diphospho-sugar transferases"/>
    <property type="match status" value="1"/>
</dbReference>
<organism evidence="5 6">
    <name type="scientific">Benzoatithermus flavus</name>
    <dbReference type="NCBI Taxonomy" id="3108223"/>
    <lineage>
        <taxon>Bacteria</taxon>
        <taxon>Pseudomonadati</taxon>
        <taxon>Pseudomonadota</taxon>
        <taxon>Alphaproteobacteria</taxon>
        <taxon>Geminicoccales</taxon>
        <taxon>Geminicoccaceae</taxon>
        <taxon>Benzoatithermus</taxon>
    </lineage>
</organism>
<dbReference type="Proteomes" id="UP001375743">
    <property type="component" value="Unassembled WGS sequence"/>
</dbReference>
<gene>
    <name evidence="5" type="ORF">U1T56_17160</name>
</gene>
<keyword evidence="6" id="KW-1185">Reference proteome</keyword>
<dbReference type="EMBL" id="JBBLZC010000019">
    <property type="protein sequence ID" value="MEK0084884.1"/>
    <property type="molecule type" value="Genomic_DNA"/>
</dbReference>
<evidence type="ECO:0000256" key="3">
    <source>
        <dbReference type="ARBA" id="ARBA00022842"/>
    </source>
</evidence>
<evidence type="ECO:0000313" key="5">
    <source>
        <dbReference type="EMBL" id="MEK0084884.1"/>
    </source>
</evidence>
<dbReference type="CDD" id="cd02523">
    <property type="entry name" value="PC_cytidylyltransferase"/>
    <property type="match status" value="1"/>
</dbReference>
<dbReference type="InterPro" id="IPR025877">
    <property type="entry name" value="MobA-like_NTP_Trfase"/>
</dbReference>
<name>A0ABU8XX05_9PROT</name>
<dbReference type="PANTHER" id="PTHR43584:SF8">
    <property type="entry name" value="N-ACETYLMURAMATE ALPHA-1-PHOSPHATE URIDYLYLTRANSFERASE"/>
    <property type="match status" value="1"/>
</dbReference>
<evidence type="ECO:0000256" key="2">
    <source>
        <dbReference type="ARBA" id="ARBA00022695"/>
    </source>
</evidence>